<dbReference type="PROSITE" id="PS50930">
    <property type="entry name" value="HTH_LYTTR"/>
    <property type="match status" value="1"/>
</dbReference>
<dbReference type="OrthoDB" id="9809318at2"/>
<protein>
    <submittedName>
        <fullName evidence="4">Response regulator</fullName>
    </submittedName>
</protein>
<dbReference type="PANTHER" id="PTHR37299:SF1">
    <property type="entry name" value="STAGE 0 SPORULATION PROTEIN A HOMOLOG"/>
    <property type="match status" value="1"/>
</dbReference>
<dbReference type="Gene3D" id="3.40.50.2300">
    <property type="match status" value="1"/>
</dbReference>
<dbReference type="PROSITE" id="PS50110">
    <property type="entry name" value="RESPONSE_REGULATORY"/>
    <property type="match status" value="1"/>
</dbReference>
<dbReference type="Gene3D" id="2.20.25.10">
    <property type="match status" value="1"/>
</dbReference>
<dbReference type="SMART" id="SM00850">
    <property type="entry name" value="LytTR"/>
    <property type="match status" value="1"/>
</dbReference>
<dbReference type="eggNOG" id="COG3279">
    <property type="taxonomic scope" value="Bacteria"/>
</dbReference>
<keyword evidence="1" id="KW-0597">Phosphoprotein</keyword>
<organism evidence="4 5">
    <name type="scientific">Enterococcus columbae DSM 7374 = ATCC 51263</name>
    <dbReference type="NCBI Taxonomy" id="1121865"/>
    <lineage>
        <taxon>Bacteria</taxon>
        <taxon>Bacillati</taxon>
        <taxon>Bacillota</taxon>
        <taxon>Bacilli</taxon>
        <taxon>Lactobacillales</taxon>
        <taxon>Enterococcaceae</taxon>
        <taxon>Enterococcus</taxon>
    </lineage>
</organism>
<gene>
    <name evidence="4" type="ORF">I568_00069</name>
</gene>
<evidence type="ECO:0000313" key="5">
    <source>
        <dbReference type="Proteomes" id="UP000014113"/>
    </source>
</evidence>
<evidence type="ECO:0000259" key="2">
    <source>
        <dbReference type="PROSITE" id="PS50110"/>
    </source>
</evidence>
<dbReference type="InterPro" id="IPR007492">
    <property type="entry name" value="LytTR_DNA-bd_dom"/>
</dbReference>
<dbReference type="GO" id="GO:0000156">
    <property type="term" value="F:phosphorelay response regulator activity"/>
    <property type="evidence" value="ECO:0007669"/>
    <property type="project" value="InterPro"/>
</dbReference>
<dbReference type="Proteomes" id="UP000014113">
    <property type="component" value="Unassembled WGS sequence"/>
</dbReference>
<dbReference type="InterPro" id="IPR011006">
    <property type="entry name" value="CheY-like_superfamily"/>
</dbReference>
<dbReference type="InterPro" id="IPR046947">
    <property type="entry name" value="LytR-like"/>
</dbReference>
<dbReference type="Gene3D" id="2.40.50.40">
    <property type="match status" value="1"/>
</dbReference>
<dbReference type="PANTHER" id="PTHR37299">
    <property type="entry name" value="TRANSCRIPTIONAL REGULATOR-RELATED"/>
    <property type="match status" value="1"/>
</dbReference>
<dbReference type="Pfam" id="PF04397">
    <property type="entry name" value="LytTR"/>
    <property type="match status" value="1"/>
</dbReference>
<dbReference type="SUPFAM" id="SSF52172">
    <property type="entry name" value="CheY-like"/>
    <property type="match status" value="1"/>
</dbReference>
<evidence type="ECO:0000256" key="1">
    <source>
        <dbReference type="PROSITE-ProRule" id="PRU00169"/>
    </source>
</evidence>
<dbReference type="AlphaFoldDB" id="S1NPY3"/>
<evidence type="ECO:0000313" key="4">
    <source>
        <dbReference type="EMBL" id="EOW87783.1"/>
    </source>
</evidence>
<comment type="caution">
    <text evidence="4">The sequence shown here is derived from an EMBL/GenBank/DDBJ whole genome shotgun (WGS) entry which is preliminary data.</text>
</comment>
<dbReference type="InterPro" id="IPR001789">
    <property type="entry name" value="Sig_transdc_resp-reg_receiver"/>
</dbReference>
<sequence>MHVLIVDDEPLAREELAYLVKQHPAITSVEQAESVEQAIAKMLDQKPDILFLDIHLTGESGFDLAEKLVHLKKAPYLVFATAYDQYALKAFQVNAKDYILKPFDQEQISQVIEKAIKQGVPSKPPKEQPTILKQGEEQYEAIAIQGDDRIYMVSPKDIYCVWVEEKTLSICTENQVYEMIGRLNQLEQKLPKELFIKTHRSYLLNRKKVQEIQPWFNHTLQVILTNGQRVPVSRSFVKDFKEKFGI</sequence>
<feature type="domain" description="Response regulatory" evidence="2">
    <location>
        <begin position="2"/>
        <end position="116"/>
    </location>
</feature>
<dbReference type="Pfam" id="PF00072">
    <property type="entry name" value="Response_reg"/>
    <property type="match status" value="1"/>
</dbReference>
<dbReference type="PATRIC" id="fig|1121865.3.peg.2150"/>
<proteinExistence type="predicted"/>
<dbReference type="SMART" id="SM00448">
    <property type="entry name" value="REC"/>
    <property type="match status" value="1"/>
</dbReference>
<dbReference type="GO" id="GO:0003677">
    <property type="term" value="F:DNA binding"/>
    <property type="evidence" value="ECO:0007669"/>
    <property type="project" value="InterPro"/>
</dbReference>
<dbReference type="STRING" id="1121865.OMW_02206"/>
<accession>S1NPY3</accession>
<evidence type="ECO:0000259" key="3">
    <source>
        <dbReference type="PROSITE" id="PS50930"/>
    </source>
</evidence>
<reference evidence="4 5" key="1">
    <citation type="submission" date="2013-03" db="EMBL/GenBank/DDBJ databases">
        <title>The Genome Sequence of Enterococcus columbae ATCC_51263 (PacBio/Illumina hybrid assembly).</title>
        <authorList>
            <consortium name="The Broad Institute Genomics Platform"/>
            <consortium name="The Broad Institute Genome Sequencing Center for Infectious Disease"/>
            <person name="Earl A."/>
            <person name="Russ C."/>
            <person name="Gilmore M."/>
            <person name="Surin D."/>
            <person name="Walker B."/>
            <person name="Young S."/>
            <person name="Zeng Q."/>
            <person name="Gargeya S."/>
            <person name="Fitzgerald M."/>
            <person name="Haas B."/>
            <person name="Abouelleil A."/>
            <person name="Allen A.W."/>
            <person name="Alvarado L."/>
            <person name="Arachchi H.M."/>
            <person name="Berlin A.M."/>
            <person name="Chapman S.B."/>
            <person name="Gainer-Dewar J."/>
            <person name="Goldberg J."/>
            <person name="Griggs A."/>
            <person name="Gujja S."/>
            <person name="Hansen M."/>
            <person name="Howarth C."/>
            <person name="Imamovic A."/>
            <person name="Ireland A."/>
            <person name="Larimer J."/>
            <person name="McCowan C."/>
            <person name="Murphy C."/>
            <person name="Pearson M."/>
            <person name="Poon T.W."/>
            <person name="Priest M."/>
            <person name="Roberts A."/>
            <person name="Saif S."/>
            <person name="Shea T."/>
            <person name="Sisk P."/>
            <person name="Sykes S."/>
            <person name="Wortman J."/>
            <person name="Nusbaum C."/>
            <person name="Birren B."/>
        </authorList>
    </citation>
    <scope>NUCLEOTIDE SEQUENCE [LARGE SCALE GENOMIC DNA]</scope>
    <source>
        <strain evidence="4 5">ATCC 51263</strain>
    </source>
</reference>
<dbReference type="EMBL" id="ASWJ01000001">
    <property type="protein sequence ID" value="EOW87783.1"/>
    <property type="molecule type" value="Genomic_DNA"/>
</dbReference>
<keyword evidence="5" id="KW-1185">Reference proteome</keyword>
<name>S1NPY3_9ENTE</name>
<dbReference type="CDD" id="cd17532">
    <property type="entry name" value="REC_LytTR_AlgR-like"/>
    <property type="match status" value="1"/>
</dbReference>
<feature type="modified residue" description="4-aspartylphosphate" evidence="1">
    <location>
        <position position="53"/>
    </location>
</feature>
<feature type="domain" description="HTH LytTR-type" evidence="3">
    <location>
        <begin position="142"/>
        <end position="246"/>
    </location>
</feature>
<dbReference type="RefSeq" id="WP_016184302.1">
    <property type="nucleotide sequence ID" value="NZ_JXKI01000019.1"/>
</dbReference>